<comment type="caution">
    <text evidence="1">The sequence shown here is derived from an EMBL/GenBank/DDBJ whole genome shotgun (WGS) entry which is preliminary data.</text>
</comment>
<accession>A0AAV3ZX54</accession>
<gene>
    <name evidence="1" type="ORF">PoB_002564700</name>
</gene>
<sequence length="72" mass="7866">MSVSMNLQVDPWAAKCSIGGELYLSTLISSQAKLSQSSLGLAFARFSSPLPHLEIFRVQVRAHHLPWSGLKA</sequence>
<evidence type="ECO:0000313" key="2">
    <source>
        <dbReference type="Proteomes" id="UP000735302"/>
    </source>
</evidence>
<dbReference type="AlphaFoldDB" id="A0AAV3ZX54"/>
<dbReference type="Proteomes" id="UP000735302">
    <property type="component" value="Unassembled WGS sequence"/>
</dbReference>
<proteinExistence type="predicted"/>
<name>A0AAV3ZX54_9GAST</name>
<reference evidence="1 2" key="1">
    <citation type="journal article" date="2021" name="Elife">
        <title>Chloroplast acquisition without the gene transfer in kleptoplastic sea slugs, Plakobranchus ocellatus.</title>
        <authorList>
            <person name="Maeda T."/>
            <person name="Takahashi S."/>
            <person name="Yoshida T."/>
            <person name="Shimamura S."/>
            <person name="Takaki Y."/>
            <person name="Nagai Y."/>
            <person name="Toyoda A."/>
            <person name="Suzuki Y."/>
            <person name="Arimoto A."/>
            <person name="Ishii H."/>
            <person name="Satoh N."/>
            <person name="Nishiyama T."/>
            <person name="Hasebe M."/>
            <person name="Maruyama T."/>
            <person name="Minagawa J."/>
            <person name="Obokata J."/>
            <person name="Shigenobu S."/>
        </authorList>
    </citation>
    <scope>NUCLEOTIDE SEQUENCE [LARGE SCALE GENOMIC DNA]</scope>
</reference>
<keyword evidence="2" id="KW-1185">Reference proteome</keyword>
<dbReference type="EMBL" id="BLXT01002947">
    <property type="protein sequence ID" value="GFN99141.1"/>
    <property type="molecule type" value="Genomic_DNA"/>
</dbReference>
<evidence type="ECO:0000313" key="1">
    <source>
        <dbReference type="EMBL" id="GFN99141.1"/>
    </source>
</evidence>
<organism evidence="1 2">
    <name type="scientific">Plakobranchus ocellatus</name>
    <dbReference type="NCBI Taxonomy" id="259542"/>
    <lineage>
        <taxon>Eukaryota</taxon>
        <taxon>Metazoa</taxon>
        <taxon>Spiralia</taxon>
        <taxon>Lophotrochozoa</taxon>
        <taxon>Mollusca</taxon>
        <taxon>Gastropoda</taxon>
        <taxon>Heterobranchia</taxon>
        <taxon>Euthyneura</taxon>
        <taxon>Panpulmonata</taxon>
        <taxon>Sacoglossa</taxon>
        <taxon>Placobranchoidea</taxon>
        <taxon>Plakobranchidae</taxon>
        <taxon>Plakobranchus</taxon>
    </lineage>
</organism>
<protein>
    <submittedName>
        <fullName evidence="1">Uncharacterized protein</fullName>
    </submittedName>
</protein>